<dbReference type="Proteomes" id="UP000653127">
    <property type="component" value="Unassembled WGS sequence"/>
</dbReference>
<keyword evidence="3" id="KW-1185">Reference proteome</keyword>
<feature type="coiled-coil region" evidence="1">
    <location>
        <begin position="67"/>
        <end position="115"/>
    </location>
</feature>
<evidence type="ECO:0000313" key="3">
    <source>
        <dbReference type="Proteomes" id="UP000653127"/>
    </source>
</evidence>
<keyword evidence="1" id="KW-0175">Coiled coil</keyword>
<dbReference type="Gene3D" id="1.20.5.620">
    <property type="entry name" value="F1F0 ATP synthase subunit B, membrane domain"/>
    <property type="match status" value="1"/>
</dbReference>
<dbReference type="EMBL" id="JACRST010000014">
    <property type="protein sequence ID" value="MBC8547142.1"/>
    <property type="molecule type" value="Genomic_DNA"/>
</dbReference>
<evidence type="ECO:0000313" key="2">
    <source>
        <dbReference type="EMBL" id="MBC8547142.1"/>
    </source>
</evidence>
<accession>A0A926I0L7</accession>
<evidence type="ECO:0000256" key="1">
    <source>
        <dbReference type="SAM" id="Coils"/>
    </source>
</evidence>
<comment type="caution">
    <text evidence="2">The sequence shown here is derived from an EMBL/GenBank/DDBJ whole genome shotgun (WGS) entry which is preliminary data.</text>
</comment>
<protein>
    <submittedName>
        <fullName evidence="2">ATPase</fullName>
    </submittedName>
</protein>
<dbReference type="RefSeq" id="WP_249283216.1">
    <property type="nucleotide sequence ID" value="NZ_JACRST010000014.1"/>
</dbReference>
<organism evidence="2 3">
    <name type="scientific">Ligaoa zhengdingensis</name>
    <dbReference type="NCBI Taxonomy" id="2763658"/>
    <lineage>
        <taxon>Bacteria</taxon>
        <taxon>Bacillati</taxon>
        <taxon>Bacillota</taxon>
        <taxon>Clostridia</taxon>
        <taxon>Eubacteriales</taxon>
        <taxon>Oscillospiraceae</taxon>
        <taxon>Ligaoa</taxon>
    </lineage>
</organism>
<reference evidence="2" key="1">
    <citation type="submission" date="2020-08" db="EMBL/GenBank/DDBJ databases">
        <title>Genome public.</title>
        <authorList>
            <person name="Liu C."/>
            <person name="Sun Q."/>
        </authorList>
    </citation>
    <scope>NUCLEOTIDE SEQUENCE</scope>
    <source>
        <strain evidence="2">NSJ-31</strain>
    </source>
</reference>
<dbReference type="AlphaFoldDB" id="A0A926I0L7"/>
<proteinExistence type="predicted"/>
<name>A0A926I0L7_9FIRM</name>
<gene>
    <name evidence="2" type="ORF">H8711_09400</name>
</gene>
<sequence>MNVEEILDILDEMIDRAWNLPMTGGRCVLDADKVRDLIDDIRSNLPPEIAHAKKIVADRTEIIAEAKREAEGIVRRAEERAKALVDQSEITRQAQQKAQEMVSQAQMKAREMRQASQEFADKVLKNTEEGLARGLMEVKNTRQALRGGKK</sequence>